<dbReference type="FunFam" id="3.30.365.10:FF:000001">
    <property type="entry name" value="Xanthine dehydrogenase oxidase"/>
    <property type="match status" value="1"/>
</dbReference>
<evidence type="ECO:0000259" key="4">
    <source>
        <dbReference type="SMART" id="SM01008"/>
    </source>
</evidence>
<comment type="caution">
    <text evidence="5">The sequence shown here is derived from an EMBL/GenBank/DDBJ whole genome shotgun (WGS) entry which is preliminary data.</text>
</comment>
<proteinExistence type="predicted"/>
<evidence type="ECO:0000256" key="1">
    <source>
        <dbReference type="ARBA" id="ARBA00022505"/>
    </source>
</evidence>
<protein>
    <recommendedName>
        <fullName evidence="4">Aldehyde oxidase/xanthine dehydrogenase a/b hammerhead domain-containing protein</fullName>
    </recommendedName>
</protein>
<sequence>MDMSATSVVVGERRGVKPKPEKEGFVGKPLKRVEDLKLVRGLGGFIGDLKVEGMVYAAFVRSPHAHARIVGVDSSEALRLDGVIGVLTAKDLGGVGNLPTVDEDAEKKPTPRRPLAVDVTRYVGEAVAVVLAKDRYTAEDAAELVRVDYEPLEAVVDVEEALKPGSPLVHDHLKSNVCYHSVNTVGDVEDAFAKADHVVSLRLVNQRLAPAPLETRGILASYDRGNGELKVWATTQDPHGLRDTLASILGLPQSGVRVIAPDMGGAFGSKISVYPEDVVVSYAAIRFNRPVKWVETRRENIVTTTHGRGQVQYVEAAVRADGRILGLRVKIISDSGAYNTPGALDNPTLTAQMFTGVYDIKAARVEVYSVLTNKVPQDAYRGAGRPEAAYLIERTMNIIARKLGMDPIDIRRINYIPREAFPYTTPGGLTYDLADYEANLERALEFSAYTRLRREQGEARRQGRLMGIGVATWTEICGFGPGLPQTAAVTVTPAGEVIVSIGGHPHGQGHHTPIAQIVADELGVDIGKVSVRHGDTALLPWSSLTAGSRSAALTGSAALLSARKIKRKMSLIASKLLGSDSSELVFSDGFVYSKSNPSRKVRFEDVADAAYKPWKLPEGLEPTLYEYTAYTPPDYVFPYGTHIAVVEVDRDTGEVEVLKYFAVDDIGRVINPMLVEGQVHGGIMQGAGQALIEEVAYDGGGQPLTQSFAEYLIPSTQTLPNIEWTRTETPTPRNPLGVKGVGEAGTIAATPTIVNAVEDALSEYNVVVDRMPLRADYILSLINNSGKRQN</sequence>
<dbReference type="InterPro" id="IPR016208">
    <property type="entry name" value="Ald_Oxase/xanthine_DH-like"/>
</dbReference>
<feature type="domain" description="Aldehyde oxidase/xanthine dehydrogenase a/b hammerhead" evidence="4">
    <location>
        <begin position="40"/>
        <end position="153"/>
    </location>
</feature>
<dbReference type="GO" id="GO:0005506">
    <property type="term" value="F:iron ion binding"/>
    <property type="evidence" value="ECO:0007669"/>
    <property type="project" value="InterPro"/>
</dbReference>
<dbReference type="PANTHER" id="PTHR11908">
    <property type="entry name" value="XANTHINE DEHYDROGENASE"/>
    <property type="match status" value="1"/>
</dbReference>
<dbReference type="Pfam" id="PF01315">
    <property type="entry name" value="Ald_Xan_dh_C"/>
    <property type="match status" value="1"/>
</dbReference>
<dbReference type="Pfam" id="PF20256">
    <property type="entry name" value="MoCoBD_2"/>
    <property type="match status" value="1"/>
</dbReference>
<dbReference type="Gene3D" id="3.90.1170.50">
    <property type="entry name" value="Aldehyde oxidase/xanthine dehydrogenase, a/b hammerhead"/>
    <property type="match status" value="1"/>
</dbReference>
<dbReference type="NCBIfam" id="NF041018">
    <property type="entry name" value="glyceraldDH_alpha"/>
    <property type="match status" value="1"/>
</dbReference>
<dbReference type="Pfam" id="PF02738">
    <property type="entry name" value="MoCoBD_1"/>
    <property type="match status" value="1"/>
</dbReference>
<dbReference type="InterPro" id="IPR037165">
    <property type="entry name" value="AldOxase/xan_DH_Mopterin-bd_sf"/>
</dbReference>
<dbReference type="PANTHER" id="PTHR11908:SF132">
    <property type="entry name" value="ALDEHYDE OXIDASE 1-RELATED"/>
    <property type="match status" value="1"/>
</dbReference>
<dbReference type="EMBL" id="NEXE01000125">
    <property type="protein sequence ID" value="PSN88297.1"/>
    <property type="molecule type" value="Genomic_DNA"/>
</dbReference>
<dbReference type="SMART" id="SM01008">
    <property type="entry name" value="Ald_Xan_dh_C"/>
    <property type="match status" value="1"/>
</dbReference>
<dbReference type="GO" id="GO:0016491">
    <property type="term" value="F:oxidoreductase activity"/>
    <property type="evidence" value="ECO:0007669"/>
    <property type="project" value="UniProtKB-KW"/>
</dbReference>
<keyword evidence="1" id="KW-0500">Molybdenum</keyword>
<dbReference type="SUPFAM" id="SSF54665">
    <property type="entry name" value="CO dehydrogenase molybdoprotein N-domain-like"/>
    <property type="match status" value="1"/>
</dbReference>
<evidence type="ECO:0000313" key="6">
    <source>
        <dbReference type="Proteomes" id="UP000240322"/>
    </source>
</evidence>
<reference evidence="5 6" key="1">
    <citation type="submission" date="2017-04" db="EMBL/GenBank/DDBJ databases">
        <title>Novel microbial lineages endemic to geothermal iron-oxide mats fill important gaps in the evolutionary history of Archaea.</title>
        <authorList>
            <person name="Jay Z.J."/>
            <person name="Beam J.P."/>
            <person name="Dlakic M."/>
            <person name="Rusch D.B."/>
            <person name="Kozubal M.A."/>
            <person name="Inskeep W.P."/>
        </authorList>
    </citation>
    <scope>NUCLEOTIDE SEQUENCE [LARGE SCALE GENOMIC DNA]</scope>
    <source>
        <strain evidence="5">OSP_D</strain>
    </source>
</reference>
<evidence type="ECO:0000313" key="5">
    <source>
        <dbReference type="EMBL" id="PSN88297.1"/>
    </source>
</evidence>
<feature type="compositionally biased region" description="Basic and acidic residues" evidence="3">
    <location>
        <begin position="11"/>
        <end position="23"/>
    </location>
</feature>
<dbReference type="SUPFAM" id="SSF56003">
    <property type="entry name" value="Molybdenum cofactor-binding domain"/>
    <property type="match status" value="1"/>
</dbReference>
<dbReference type="InterPro" id="IPR036856">
    <property type="entry name" value="Ald_Oxase/Xan_DH_a/b_sf"/>
</dbReference>
<dbReference type="InterPro" id="IPR053554">
    <property type="entry name" value="Glyceraldehyde_dh-related"/>
</dbReference>
<gene>
    <name evidence="5" type="ORF">B9Q03_09435</name>
</gene>
<dbReference type="AlphaFoldDB" id="A0A2R6API3"/>
<evidence type="ECO:0000256" key="2">
    <source>
        <dbReference type="ARBA" id="ARBA00023002"/>
    </source>
</evidence>
<dbReference type="InterPro" id="IPR000674">
    <property type="entry name" value="Ald_Oxase/Xan_DH_a/b"/>
</dbReference>
<name>A0A2R6API3_9ARCH</name>
<keyword evidence="2" id="KW-0560">Oxidoreductase</keyword>
<organism evidence="5 6">
    <name type="scientific">Candidatus Marsarchaeota G2 archaeon OSP_D</name>
    <dbReference type="NCBI Taxonomy" id="1978157"/>
    <lineage>
        <taxon>Archaea</taxon>
        <taxon>Candidatus Marsarchaeota</taxon>
        <taxon>Candidatus Marsarchaeota group 2</taxon>
    </lineage>
</organism>
<dbReference type="InterPro" id="IPR046867">
    <property type="entry name" value="AldOxase/xan_DH_MoCoBD2"/>
</dbReference>
<accession>A0A2R6API3</accession>
<evidence type="ECO:0000256" key="3">
    <source>
        <dbReference type="SAM" id="MobiDB-lite"/>
    </source>
</evidence>
<dbReference type="InterPro" id="IPR008274">
    <property type="entry name" value="AldOxase/xan_DH_MoCoBD1"/>
</dbReference>
<dbReference type="Gene3D" id="3.30.365.10">
    <property type="entry name" value="Aldehyde oxidase/xanthine dehydrogenase, molybdopterin binding domain"/>
    <property type="match status" value="4"/>
</dbReference>
<dbReference type="Proteomes" id="UP000240322">
    <property type="component" value="Unassembled WGS sequence"/>
</dbReference>
<feature type="region of interest" description="Disordered" evidence="3">
    <location>
        <begin position="1"/>
        <end position="23"/>
    </location>
</feature>